<comment type="caution">
    <text evidence="11">The sequence shown here is derived from an EMBL/GenBank/DDBJ whole genome shotgun (WGS) entry which is preliminary data.</text>
</comment>
<dbReference type="InterPro" id="IPR011701">
    <property type="entry name" value="MFS"/>
</dbReference>
<dbReference type="PROSITE" id="PS50850">
    <property type="entry name" value="MFS"/>
    <property type="match status" value="1"/>
</dbReference>
<dbReference type="AlphaFoldDB" id="A0A7Y6JVE4"/>
<dbReference type="SUPFAM" id="SSF103473">
    <property type="entry name" value="MFS general substrate transporter"/>
    <property type="match status" value="1"/>
</dbReference>
<evidence type="ECO:0000256" key="5">
    <source>
        <dbReference type="ARBA" id="ARBA00022692"/>
    </source>
</evidence>
<proteinExistence type="inferred from homology"/>
<feature type="transmembrane region" description="Helical" evidence="9">
    <location>
        <begin position="374"/>
        <end position="397"/>
    </location>
</feature>
<dbReference type="GO" id="GO:0015293">
    <property type="term" value="F:symporter activity"/>
    <property type="evidence" value="ECO:0007669"/>
    <property type="project" value="UniProtKB-KW"/>
</dbReference>
<dbReference type="InterPro" id="IPR020846">
    <property type="entry name" value="MFS_dom"/>
</dbReference>
<keyword evidence="6" id="KW-0769">Symport</keyword>
<feature type="transmembrane region" description="Helical" evidence="9">
    <location>
        <begin position="29"/>
        <end position="48"/>
    </location>
</feature>
<dbReference type="PANTHER" id="PTHR43528">
    <property type="entry name" value="ALPHA-KETOGLUTARATE PERMEASE"/>
    <property type="match status" value="1"/>
</dbReference>
<feature type="transmembrane region" description="Helical" evidence="9">
    <location>
        <begin position="246"/>
        <end position="268"/>
    </location>
</feature>
<keyword evidence="5 9" id="KW-0812">Transmembrane</keyword>
<dbReference type="GO" id="GO:0005886">
    <property type="term" value="C:plasma membrane"/>
    <property type="evidence" value="ECO:0007669"/>
    <property type="project" value="UniProtKB-SubCell"/>
</dbReference>
<keyword evidence="7 9" id="KW-1133">Transmembrane helix</keyword>
<dbReference type="InterPro" id="IPR036259">
    <property type="entry name" value="MFS_trans_sf"/>
</dbReference>
<feature type="transmembrane region" description="Helical" evidence="9">
    <location>
        <begin position="309"/>
        <end position="329"/>
    </location>
</feature>
<dbReference type="InterPro" id="IPR005829">
    <property type="entry name" value="Sugar_transporter_CS"/>
</dbReference>
<dbReference type="InterPro" id="IPR051084">
    <property type="entry name" value="H+-coupled_symporters"/>
</dbReference>
<evidence type="ECO:0000313" key="12">
    <source>
        <dbReference type="Proteomes" id="UP000594380"/>
    </source>
</evidence>
<feature type="transmembrane region" description="Helical" evidence="9">
    <location>
        <begin position="189"/>
        <end position="208"/>
    </location>
</feature>
<feature type="transmembrane region" description="Helical" evidence="9">
    <location>
        <begin position="89"/>
        <end position="107"/>
    </location>
</feature>
<dbReference type="EMBL" id="JAALDK010000001">
    <property type="protein sequence ID" value="NUX99455.1"/>
    <property type="molecule type" value="Genomic_DNA"/>
</dbReference>
<accession>A0A7Y6JVE4</accession>
<gene>
    <name evidence="11" type="ORF">G5S42_06880</name>
</gene>
<reference evidence="11 12" key="1">
    <citation type="submission" date="2020-02" db="EMBL/GenBank/DDBJ databases">
        <title>Paraburkholderia simonii sp. nov. and Paraburkholderia youngii sp. nov. Brazilian and Mexican Mimosa-associated rhizobia.</title>
        <authorList>
            <person name="Mavima L."/>
            <person name="Beukes C.W."/>
            <person name="Chan W.Y."/>
            <person name="Palmer M."/>
            <person name="De Meyer S.E."/>
            <person name="James E.K."/>
            <person name="Venter S.N."/>
            <person name="Steenkamp E.T."/>
        </authorList>
    </citation>
    <scope>NUCLEOTIDE SEQUENCE [LARGE SCALE GENOMIC DNA]</scope>
    <source>
        <strain evidence="11 12">JPY169</strain>
    </source>
</reference>
<evidence type="ECO:0000256" key="9">
    <source>
        <dbReference type="SAM" id="Phobius"/>
    </source>
</evidence>
<dbReference type="Proteomes" id="UP000594380">
    <property type="component" value="Unassembled WGS sequence"/>
</dbReference>
<keyword evidence="8 9" id="KW-0472">Membrane</keyword>
<dbReference type="Pfam" id="PF07690">
    <property type="entry name" value="MFS_1"/>
    <property type="match status" value="1"/>
</dbReference>
<evidence type="ECO:0000256" key="2">
    <source>
        <dbReference type="ARBA" id="ARBA00008240"/>
    </source>
</evidence>
<dbReference type="PANTHER" id="PTHR43528:SF1">
    <property type="entry name" value="ALPHA-KETOGLUTARATE PERMEASE"/>
    <property type="match status" value="1"/>
</dbReference>
<feature type="transmembrane region" description="Helical" evidence="9">
    <location>
        <begin position="54"/>
        <end position="77"/>
    </location>
</feature>
<protein>
    <submittedName>
        <fullName evidence="11">MHS family MFS transporter</fullName>
    </submittedName>
</protein>
<dbReference type="PROSITE" id="PS00216">
    <property type="entry name" value="SUGAR_TRANSPORT_1"/>
    <property type="match status" value="1"/>
</dbReference>
<feature type="transmembrane region" description="Helical" evidence="9">
    <location>
        <begin position="280"/>
        <end position="300"/>
    </location>
</feature>
<keyword evidence="4" id="KW-1003">Cell membrane</keyword>
<feature type="domain" description="Major facilitator superfamily (MFS) profile" evidence="10">
    <location>
        <begin position="17"/>
        <end position="425"/>
    </location>
</feature>
<feature type="transmembrane region" description="Helical" evidence="9">
    <location>
        <begin position="155"/>
        <end position="177"/>
    </location>
</feature>
<comment type="subcellular location">
    <subcellularLocation>
        <location evidence="1">Cell membrane</location>
        <topology evidence="1">Multi-pass membrane protein</topology>
    </subcellularLocation>
</comment>
<comment type="similarity">
    <text evidence="2">Belongs to the major facilitator superfamily. Metabolite:H+ Symporter (MHS) family (TC 2.A.1.6) family.</text>
</comment>
<feature type="transmembrane region" description="Helical" evidence="9">
    <location>
        <begin position="403"/>
        <end position="421"/>
    </location>
</feature>
<keyword evidence="3" id="KW-0813">Transport</keyword>
<feature type="transmembrane region" description="Helical" evidence="9">
    <location>
        <begin position="341"/>
        <end position="362"/>
    </location>
</feature>
<organism evidence="11 12">
    <name type="scientific">Paraburkholderia youngii</name>
    <dbReference type="NCBI Taxonomy" id="2782701"/>
    <lineage>
        <taxon>Bacteria</taxon>
        <taxon>Pseudomonadati</taxon>
        <taxon>Pseudomonadota</taxon>
        <taxon>Betaproteobacteria</taxon>
        <taxon>Burkholderiales</taxon>
        <taxon>Burkholderiaceae</taxon>
        <taxon>Paraburkholderia</taxon>
    </lineage>
</organism>
<evidence type="ECO:0000256" key="1">
    <source>
        <dbReference type="ARBA" id="ARBA00004651"/>
    </source>
</evidence>
<evidence type="ECO:0000256" key="8">
    <source>
        <dbReference type="ARBA" id="ARBA00023136"/>
    </source>
</evidence>
<dbReference type="Gene3D" id="1.20.1250.20">
    <property type="entry name" value="MFS general substrate transporter like domains"/>
    <property type="match status" value="1"/>
</dbReference>
<evidence type="ECO:0000256" key="6">
    <source>
        <dbReference type="ARBA" id="ARBA00022847"/>
    </source>
</evidence>
<evidence type="ECO:0000256" key="3">
    <source>
        <dbReference type="ARBA" id="ARBA00022448"/>
    </source>
</evidence>
<evidence type="ECO:0000259" key="10">
    <source>
        <dbReference type="PROSITE" id="PS50850"/>
    </source>
</evidence>
<evidence type="ECO:0000256" key="7">
    <source>
        <dbReference type="ARBA" id="ARBA00022989"/>
    </source>
</evidence>
<evidence type="ECO:0000256" key="4">
    <source>
        <dbReference type="ARBA" id="ARBA00022475"/>
    </source>
</evidence>
<sequence length="449" mass="47005">MRRLIGGNVAKQSAIRTLSAGSIGNFGEIYDFAVFGFSVPILSIHFFPGSDRTAALLSTFAVYAVAFFARPLGGLLFGVMADKVGRVKVMATTVWLMALGTAVIGLLPTYAQVGIAAPVLLVACRIAQGLALGGETTGTTSFILESAPDDRRGGWIGLTLVFSHLPNALVAGLLIALQVGAGATSYSDWVWRVPFLAGGLIGIVGFWLRRNLDEPEEFKQATRRTGSKNPLGTALRAGGLRGMLNVAMIQPIQTVGSYLLLGFMYTFLVRVAKLEPATALFTNGAAIVVLSLMIPIGGVLSDRFGRKRILTLGALWLAIAAYPGVYLAATGTISGALLGQLLLTVGVGLYGGACFVAAPEFFPTSFRATGHAISYQLSVAVFGGATPFIATLLVRGFGSPLAPAYYVAFVAIACLILTQFVPETKGVRLRTSAGLTAAGSTFGVPKETR</sequence>
<evidence type="ECO:0000313" key="11">
    <source>
        <dbReference type="EMBL" id="NUX99455.1"/>
    </source>
</evidence>
<name>A0A7Y6JVE4_9BURK</name>